<dbReference type="Gene3D" id="2.40.40.20">
    <property type="match status" value="1"/>
</dbReference>
<evidence type="ECO:0000256" key="3">
    <source>
        <dbReference type="ARBA" id="ARBA00022505"/>
    </source>
</evidence>
<dbReference type="SUPFAM" id="SSF50692">
    <property type="entry name" value="ADC-like"/>
    <property type="match status" value="1"/>
</dbReference>
<dbReference type="Gene3D" id="3.40.50.740">
    <property type="match status" value="1"/>
</dbReference>
<dbReference type="PANTHER" id="PTHR43742">
    <property type="entry name" value="TRIMETHYLAMINE-N-OXIDE REDUCTASE"/>
    <property type="match status" value="1"/>
</dbReference>
<dbReference type="Pfam" id="PF04879">
    <property type="entry name" value="Molybdop_Fe4S4"/>
    <property type="match status" value="1"/>
</dbReference>
<dbReference type="InterPro" id="IPR050612">
    <property type="entry name" value="Prok_Mopterin_Oxidored"/>
</dbReference>
<keyword evidence="6" id="KW-0408">Iron</keyword>
<dbReference type="CDD" id="cd02766">
    <property type="entry name" value="MopB_3"/>
    <property type="match status" value="1"/>
</dbReference>
<protein>
    <submittedName>
        <fullName evidence="9">Molybdopterin oxidoreductase family protein</fullName>
    </submittedName>
</protein>
<name>A0ABX1S2I8_9PSEU</name>
<evidence type="ECO:0000256" key="1">
    <source>
        <dbReference type="ARBA" id="ARBA00001942"/>
    </source>
</evidence>
<evidence type="ECO:0000256" key="7">
    <source>
        <dbReference type="ARBA" id="ARBA00023014"/>
    </source>
</evidence>
<dbReference type="PANTHER" id="PTHR43742:SF6">
    <property type="entry name" value="OXIDOREDUCTASE YYAE-RELATED"/>
    <property type="match status" value="1"/>
</dbReference>
<proteinExistence type="inferred from homology"/>
<organism evidence="9 10">
    <name type="scientific">Pseudonocardia acidicola</name>
    <dbReference type="NCBI Taxonomy" id="2724939"/>
    <lineage>
        <taxon>Bacteria</taxon>
        <taxon>Bacillati</taxon>
        <taxon>Actinomycetota</taxon>
        <taxon>Actinomycetes</taxon>
        <taxon>Pseudonocardiales</taxon>
        <taxon>Pseudonocardiaceae</taxon>
        <taxon>Pseudonocardia</taxon>
    </lineage>
</organism>
<keyword evidence="7" id="KW-0411">Iron-sulfur</keyword>
<dbReference type="InterPro" id="IPR006656">
    <property type="entry name" value="Mopterin_OxRdtase"/>
</dbReference>
<dbReference type="Proteomes" id="UP000820669">
    <property type="component" value="Unassembled WGS sequence"/>
</dbReference>
<dbReference type="Gene3D" id="3.40.228.10">
    <property type="entry name" value="Dimethylsulfoxide Reductase, domain 2"/>
    <property type="match status" value="1"/>
</dbReference>
<dbReference type="Gene3D" id="2.20.25.90">
    <property type="entry name" value="ADC-like domains"/>
    <property type="match status" value="1"/>
</dbReference>
<dbReference type="CDD" id="cd02786">
    <property type="entry name" value="MopB_CT_3"/>
    <property type="match status" value="1"/>
</dbReference>
<dbReference type="PROSITE" id="PS51669">
    <property type="entry name" value="4FE4S_MOW_BIS_MGD"/>
    <property type="match status" value="1"/>
</dbReference>
<dbReference type="InterPro" id="IPR037920">
    <property type="entry name" value="YoaE_C"/>
</dbReference>
<dbReference type="Gene3D" id="3.30.2070.10">
    <property type="entry name" value="Formate dehydrogenase/DMSO reductase"/>
    <property type="match status" value="1"/>
</dbReference>
<evidence type="ECO:0000259" key="8">
    <source>
        <dbReference type="PROSITE" id="PS51669"/>
    </source>
</evidence>
<comment type="cofactor">
    <cofactor evidence="1">
        <name>Mo-bis(molybdopterin guanine dinucleotide)</name>
        <dbReference type="ChEBI" id="CHEBI:60539"/>
    </cofactor>
</comment>
<dbReference type="PROSITE" id="PS00490">
    <property type="entry name" value="MOLYBDOPTERIN_PROK_2"/>
    <property type="match status" value="1"/>
</dbReference>
<keyword evidence="4" id="KW-0479">Metal-binding</keyword>
<dbReference type="InterPro" id="IPR006963">
    <property type="entry name" value="Mopterin_OxRdtase_4Fe-4S_dom"/>
</dbReference>
<evidence type="ECO:0000256" key="5">
    <source>
        <dbReference type="ARBA" id="ARBA00023002"/>
    </source>
</evidence>
<comment type="caution">
    <text evidence="9">The sequence shown here is derived from an EMBL/GenBank/DDBJ whole genome shotgun (WGS) entry which is preliminary data.</text>
</comment>
<evidence type="ECO:0000313" key="10">
    <source>
        <dbReference type="Proteomes" id="UP000820669"/>
    </source>
</evidence>
<gene>
    <name evidence="9" type="ORF">HF526_00280</name>
</gene>
<evidence type="ECO:0000256" key="6">
    <source>
        <dbReference type="ARBA" id="ARBA00023004"/>
    </source>
</evidence>
<keyword evidence="5" id="KW-0560">Oxidoreductase</keyword>
<feature type="domain" description="4Fe-4S Mo/W bis-MGD-type" evidence="8">
    <location>
        <begin position="10"/>
        <end position="68"/>
    </location>
</feature>
<sequence>MVAAVSVDAPRVVRAACPHDCPDTCAMLVTVGPDGRAVEVRGNPDQPVTAGFLCGKVSDYLERVYAADRLLHPLLRTGPKGSGQFRRASWDEALDAVAAGLRSAIDRHGGESVLPYSYLGTMGLLQNNSMSGRVMNALGATELVRTICADAGIAGTTITQGASPEVDPERWPNARYVLCWGWNPLSTAPHLWRLVLAARRGGAKLVVIDPFRSRTARLADEHIAPVPGTDGALALGMMRALLDADLVDQAWCRAHTTGFDELLERLRSRSVADHVAPCGVDEATVRRVAAEFARSQPSLLRLGVGAQRHQGAPMAYRTISCLPALAGSWRHDGGGFSYLPVATARLISRTALARPDLRTRPARRINMSRLGDVLTDPVLDPPVAALVCWNANPAQAAPDQSRVLAGLRREDLFTVVAEQFLTDTARHADVVLPATSQLEHLDAVGSWGHHYLTWNEPAIAPVGEAKPNTEIFRLVAARLGLDDPCFAETDEQMMASLFAGAPGGITLDALRHRGFVKIDLGQGSLPHALGRFGTRDGRLALSAPELIERGVDPLPHFDPPVEVLDADLAARFPLALLTPKLHLFLNSTFANQRHQRRAHPAPFVVLHPADAAERGLDDGERVRVFNDRGAFVAALRVCDDTRAGVAVAPTGWWCRDHEDGPGAQATTSQRLTALGAAPVFNDNRVQVERA</sequence>
<dbReference type="SMART" id="SM00926">
    <property type="entry name" value="Molybdop_Fe4S4"/>
    <property type="match status" value="1"/>
</dbReference>
<accession>A0ABX1S2I8</accession>
<dbReference type="InterPro" id="IPR006657">
    <property type="entry name" value="MoPterin_dinucl-bd_dom"/>
</dbReference>
<dbReference type="Pfam" id="PF01568">
    <property type="entry name" value="Molydop_binding"/>
    <property type="match status" value="1"/>
</dbReference>
<reference evidence="9 10" key="1">
    <citation type="submission" date="2020-04" db="EMBL/GenBank/DDBJ databases">
        <authorList>
            <person name="Klaysubun C."/>
            <person name="Duangmal K."/>
            <person name="Lipun K."/>
        </authorList>
    </citation>
    <scope>NUCLEOTIDE SEQUENCE [LARGE SCALE GENOMIC DNA]</scope>
    <source>
        <strain evidence="9 10">K10HN5</strain>
    </source>
</reference>
<keyword evidence="3" id="KW-0500">Molybdenum</keyword>
<dbReference type="InterPro" id="IPR006655">
    <property type="entry name" value="Mopterin_OxRdtase_prok_CS"/>
</dbReference>
<evidence type="ECO:0000256" key="2">
    <source>
        <dbReference type="ARBA" id="ARBA00010312"/>
    </source>
</evidence>
<keyword evidence="10" id="KW-1185">Reference proteome</keyword>
<evidence type="ECO:0000256" key="4">
    <source>
        <dbReference type="ARBA" id="ARBA00022723"/>
    </source>
</evidence>
<dbReference type="Pfam" id="PF00384">
    <property type="entry name" value="Molybdopterin"/>
    <property type="match status" value="1"/>
</dbReference>
<comment type="similarity">
    <text evidence="2">Belongs to the prokaryotic molybdopterin-containing oxidoreductase family.</text>
</comment>
<dbReference type="EMBL" id="JAAXLA010000001">
    <property type="protein sequence ID" value="NMH95769.1"/>
    <property type="molecule type" value="Genomic_DNA"/>
</dbReference>
<dbReference type="SUPFAM" id="SSF53706">
    <property type="entry name" value="Formate dehydrogenase/DMSO reductase, domains 1-3"/>
    <property type="match status" value="1"/>
</dbReference>
<dbReference type="InterPro" id="IPR009010">
    <property type="entry name" value="Asp_de-COase-like_dom_sf"/>
</dbReference>
<evidence type="ECO:0000313" key="9">
    <source>
        <dbReference type="EMBL" id="NMH95769.1"/>
    </source>
</evidence>